<dbReference type="InterPro" id="IPR046532">
    <property type="entry name" value="DUF6597"/>
</dbReference>
<accession>A0ABY4UR00</accession>
<name>A0ABY4UR00_STRFL</name>
<dbReference type="Proteomes" id="UP001056079">
    <property type="component" value="Chromosome"/>
</dbReference>
<protein>
    <recommendedName>
        <fullName evidence="1">DUF6597 domain-containing protein</fullName>
    </recommendedName>
</protein>
<dbReference type="Pfam" id="PF20240">
    <property type="entry name" value="DUF6597"/>
    <property type="match status" value="1"/>
</dbReference>
<reference evidence="2" key="1">
    <citation type="submission" date="2021-08" db="EMBL/GenBank/DDBJ databases">
        <title>DNA methylation of m4C regulates biosynthesis of daptomycin in Streptomyces roseosporus L30.</title>
        <authorList>
            <person name="Fang J.-L."/>
        </authorList>
    </citation>
    <scope>NUCLEOTIDE SEQUENCE</scope>
    <source>
        <strain evidence="2">L30</strain>
    </source>
</reference>
<sequence>MPRRHQRYQERPSRLDGAVVWTLDVPPGPERPARSVLPDGCMDLIWTAGRLVVAGPDTHAFEVDARNRGSCAAIRFGPGTAPVLLGVPAHELRDHRVDLTELWSRTTVAALTDQLARSADPAAALEEFALARSADTGPPDPFTAAVADGLRRGRSVASTAAEVGLGARQLHRRSLAAFGYGPKTQGESSSCRLPGDAWHARSLRCRNALVAPLRGHFGALRSHAPCAARPPSGQRRQLDDSPWPGSSACNAPWPWSAPVCPSPMRPALRAAPTRHTWPGRCATWPARPWGVSGGS</sequence>
<gene>
    <name evidence="2" type="ORF">K7395_05205</name>
</gene>
<proteinExistence type="predicted"/>
<evidence type="ECO:0000259" key="1">
    <source>
        <dbReference type="Pfam" id="PF20240"/>
    </source>
</evidence>
<evidence type="ECO:0000313" key="2">
    <source>
        <dbReference type="EMBL" id="USC46172.1"/>
    </source>
</evidence>
<feature type="domain" description="DUF6597" evidence="1">
    <location>
        <begin position="20"/>
        <end position="98"/>
    </location>
</feature>
<organism evidence="2 3">
    <name type="scientific">Streptomyces filamentosus</name>
    <name type="common">Streptomyces roseosporus</name>
    <dbReference type="NCBI Taxonomy" id="67294"/>
    <lineage>
        <taxon>Bacteria</taxon>
        <taxon>Bacillati</taxon>
        <taxon>Actinomycetota</taxon>
        <taxon>Actinomycetes</taxon>
        <taxon>Kitasatosporales</taxon>
        <taxon>Streptomycetaceae</taxon>
        <taxon>Streptomyces</taxon>
    </lineage>
</organism>
<dbReference type="EMBL" id="CP098609">
    <property type="protein sequence ID" value="USC46172.1"/>
    <property type="molecule type" value="Genomic_DNA"/>
</dbReference>
<evidence type="ECO:0000313" key="3">
    <source>
        <dbReference type="Proteomes" id="UP001056079"/>
    </source>
</evidence>
<keyword evidence="3" id="KW-1185">Reference proteome</keyword>